<feature type="region of interest" description="Disordered" evidence="1">
    <location>
        <begin position="35"/>
        <end position="102"/>
    </location>
</feature>
<name>A0A6A7B4K8_9PLEO</name>
<feature type="compositionally biased region" description="Low complexity" evidence="1">
    <location>
        <begin position="57"/>
        <end position="83"/>
    </location>
</feature>
<evidence type="ECO:0000313" key="3">
    <source>
        <dbReference type="Proteomes" id="UP000799423"/>
    </source>
</evidence>
<accession>A0A6A7B4K8</accession>
<dbReference type="PANTHER" id="PTHR39474">
    <property type="entry name" value="UNNAMED PRODUCT"/>
    <property type="match status" value="1"/>
</dbReference>
<dbReference type="Proteomes" id="UP000799423">
    <property type="component" value="Unassembled WGS sequence"/>
</dbReference>
<dbReference type="PANTHER" id="PTHR39474:SF1">
    <property type="entry name" value="FUNGAL SPECIFIC TRANSCRIPTION FACTOR"/>
    <property type="match status" value="1"/>
</dbReference>
<evidence type="ECO:0000313" key="2">
    <source>
        <dbReference type="EMBL" id="KAF2850466.1"/>
    </source>
</evidence>
<gene>
    <name evidence="2" type="ORF">T440DRAFT_468449</name>
</gene>
<keyword evidence="3" id="KW-1185">Reference proteome</keyword>
<dbReference type="EMBL" id="MU006306">
    <property type="protein sequence ID" value="KAF2850466.1"/>
    <property type="molecule type" value="Genomic_DNA"/>
</dbReference>
<dbReference type="AlphaFoldDB" id="A0A6A7B4K8"/>
<reference evidence="2" key="1">
    <citation type="submission" date="2020-01" db="EMBL/GenBank/DDBJ databases">
        <authorList>
            <consortium name="DOE Joint Genome Institute"/>
            <person name="Haridas S."/>
            <person name="Albert R."/>
            <person name="Binder M."/>
            <person name="Bloem J."/>
            <person name="Labutti K."/>
            <person name="Salamov A."/>
            <person name="Andreopoulos B."/>
            <person name="Baker S.E."/>
            <person name="Barry K."/>
            <person name="Bills G."/>
            <person name="Bluhm B.H."/>
            <person name="Cannon C."/>
            <person name="Castanera R."/>
            <person name="Culley D.E."/>
            <person name="Daum C."/>
            <person name="Ezra D."/>
            <person name="Gonzalez J.B."/>
            <person name="Henrissat B."/>
            <person name="Kuo A."/>
            <person name="Liang C."/>
            <person name="Lipzen A."/>
            <person name="Lutzoni F."/>
            <person name="Magnuson J."/>
            <person name="Mondo S."/>
            <person name="Nolan M."/>
            <person name="Ohm R."/>
            <person name="Pangilinan J."/>
            <person name="Park H.-J."/>
            <person name="Ramirez L."/>
            <person name="Alfaro M."/>
            <person name="Sun H."/>
            <person name="Tritt A."/>
            <person name="Yoshinaga Y."/>
            <person name="Zwiers L.-H."/>
            <person name="Turgeon B.G."/>
            <person name="Goodwin S.B."/>
            <person name="Spatafora J.W."/>
            <person name="Crous P.W."/>
            <person name="Grigoriev I.V."/>
        </authorList>
    </citation>
    <scope>NUCLEOTIDE SEQUENCE</scope>
    <source>
        <strain evidence="2">IPT5</strain>
    </source>
</reference>
<feature type="compositionally biased region" description="Low complexity" evidence="1">
    <location>
        <begin position="39"/>
        <end position="49"/>
    </location>
</feature>
<protein>
    <submittedName>
        <fullName evidence="2">Uncharacterized protein</fullName>
    </submittedName>
</protein>
<organism evidence="2 3">
    <name type="scientific">Plenodomus tracheiphilus IPT5</name>
    <dbReference type="NCBI Taxonomy" id="1408161"/>
    <lineage>
        <taxon>Eukaryota</taxon>
        <taxon>Fungi</taxon>
        <taxon>Dikarya</taxon>
        <taxon>Ascomycota</taxon>
        <taxon>Pezizomycotina</taxon>
        <taxon>Dothideomycetes</taxon>
        <taxon>Pleosporomycetidae</taxon>
        <taxon>Pleosporales</taxon>
        <taxon>Pleosporineae</taxon>
        <taxon>Leptosphaeriaceae</taxon>
        <taxon>Plenodomus</taxon>
    </lineage>
</organism>
<dbReference type="OrthoDB" id="4590138at2759"/>
<proteinExistence type="predicted"/>
<evidence type="ECO:0000256" key="1">
    <source>
        <dbReference type="SAM" id="MobiDB-lite"/>
    </source>
</evidence>
<sequence>MNANKLLSYALQPQRLQNLHNTIRPLTKPALITSRTMATSTPNPTSPNTAGPDSEQHPPSQTPEQQQEQSKTPLPLPSPSTTDPDSDTTKLDMSTGANTVKLDHMGPLVVNKDGTLSRIANWDTMAEIERQNTLRILGKRNMLRREGLERARQAEGGKEGE</sequence>